<keyword evidence="2" id="KW-0808">Transferase</keyword>
<dbReference type="CDD" id="cd01741">
    <property type="entry name" value="GATase1_1"/>
    <property type="match status" value="1"/>
</dbReference>
<keyword evidence="3" id="KW-1185">Reference proteome</keyword>
<dbReference type="GO" id="GO:0005829">
    <property type="term" value="C:cytosol"/>
    <property type="evidence" value="ECO:0007669"/>
    <property type="project" value="TreeGrafter"/>
</dbReference>
<dbReference type="STRING" id="525640.SAMN04487971_10890"/>
<dbReference type="GO" id="GO:0016740">
    <property type="term" value="F:transferase activity"/>
    <property type="evidence" value="ECO:0007669"/>
    <property type="project" value="UniProtKB-KW"/>
</dbReference>
<protein>
    <submittedName>
        <fullName evidence="2">GMP synthase-Glutamine amidotransferase</fullName>
    </submittedName>
</protein>
<accession>A0A1G9IQ08</accession>
<gene>
    <name evidence="2" type="ORF">SAMN04487971_10890</name>
</gene>
<dbReference type="InterPro" id="IPR029062">
    <property type="entry name" value="Class_I_gatase-like"/>
</dbReference>
<proteinExistence type="predicted"/>
<evidence type="ECO:0000313" key="3">
    <source>
        <dbReference type="Proteomes" id="UP000199555"/>
    </source>
</evidence>
<organism evidence="2 3">
    <name type="scientific">Paracoccus chinensis</name>
    <dbReference type="NCBI Taxonomy" id="525640"/>
    <lineage>
        <taxon>Bacteria</taxon>
        <taxon>Pseudomonadati</taxon>
        <taxon>Pseudomonadota</taxon>
        <taxon>Alphaproteobacteria</taxon>
        <taxon>Rhodobacterales</taxon>
        <taxon>Paracoccaceae</taxon>
        <taxon>Paracoccus</taxon>
    </lineage>
</organism>
<dbReference type="PANTHER" id="PTHR42695:SF5">
    <property type="entry name" value="GLUTAMINE AMIDOTRANSFERASE YLR126C-RELATED"/>
    <property type="match status" value="1"/>
</dbReference>
<dbReference type="InterPro" id="IPR017926">
    <property type="entry name" value="GATASE"/>
</dbReference>
<reference evidence="3" key="1">
    <citation type="submission" date="2016-10" db="EMBL/GenBank/DDBJ databases">
        <authorList>
            <person name="Varghese N."/>
            <person name="Submissions S."/>
        </authorList>
    </citation>
    <scope>NUCLEOTIDE SEQUENCE [LARGE SCALE GENOMIC DNA]</scope>
    <source>
        <strain evidence="3">CGMCC 1.7655</strain>
    </source>
</reference>
<dbReference type="AlphaFoldDB" id="A0A1G9IQ08"/>
<evidence type="ECO:0000313" key="2">
    <source>
        <dbReference type="EMBL" id="SDL27348.1"/>
    </source>
</evidence>
<dbReference type="OrthoDB" id="7365442at2"/>
<dbReference type="EMBL" id="FNGE01000008">
    <property type="protein sequence ID" value="SDL27348.1"/>
    <property type="molecule type" value="Genomic_DNA"/>
</dbReference>
<dbReference type="SUPFAM" id="SSF52317">
    <property type="entry name" value="Class I glutamine amidotransferase-like"/>
    <property type="match status" value="1"/>
</dbReference>
<evidence type="ECO:0000259" key="1">
    <source>
        <dbReference type="Pfam" id="PF00117"/>
    </source>
</evidence>
<dbReference type="Gene3D" id="3.40.50.880">
    <property type="match status" value="1"/>
</dbReference>
<keyword evidence="2" id="KW-0315">Glutamine amidotransferase</keyword>
<dbReference type="Pfam" id="PF00117">
    <property type="entry name" value="GATase"/>
    <property type="match status" value="1"/>
</dbReference>
<sequence>MRIGILKCGQSPDVTRAEHGDYDDMFERLLAGRGFTFDRYHVEAMEFPESVHAADGWLITGSRHGVYEDHAFIPPLEDFIRAAFAAEVPMVGVCFGHQIIAQAMGGRVVKHPEGWRVGAHDYVIGGKSMVLNAWHQDQVVDLPPGAAIAGTNEFCQAAALVYDHRAFTVQPHPEFRDGFIDGLIEHRGGAVPDELLDQARARRGSAESSALADRIEAFFKDPRGTAEAVL</sequence>
<dbReference type="PROSITE" id="PS51273">
    <property type="entry name" value="GATASE_TYPE_1"/>
    <property type="match status" value="1"/>
</dbReference>
<dbReference type="InterPro" id="IPR044992">
    <property type="entry name" value="ChyE-like"/>
</dbReference>
<feature type="domain" description="Glutamine amidotransferase" evidence="1">
    <location>
        <begin position="52"/>
        <end position="176"/>
    </location>
</feature>
<name>A0A1G9IQ08_9RHOB</name>
<dbReference type="Proteomes" id="UP000199555">
    <property type="component" value="Unassembled WGS sequence"/>
</dbReference>
<dbReference type="PANTHER" id="PTHR42695">
    <property type="entry name" value="GLUTAMINE AMIDOTRANSFERASE YLR126C-RELATED"/>
    <property type="match status" value="1"/>
</dbReference>
<dbReference type="RefSeq" id="WP_090755438.1">
    <property type="nucleotide sequence ID" value="NZ_FNGE01000008.1"/>
</dbReference>